<keyword evidence="3" id="KW-1185">Reference proteome</keyword>
<evidence type="ECO:0000313" key="3">
    <source>
        <dbReference type="Proteomes" id="UP000663828"/>
    </source>
</evidence>
<evidence type="ECO:0000313" key="2">
    <source>
        <dbReference type="EMBL" id="CAF1641257.1"/>
    </source>
</evidence>
<feature type="region of interest" description="Disordered" evidence="1">
    <location>
        <begin position="96"/>
        <end position="115"/>
    </location>
</feature>
<protein>
    <submittedName>
        <fullName evidence="2">Uncharacterized protein</fullName>
    </submittedName>
</protein>
<feature type="region of interest" description="Disordered" evidence="1">
    <location>
        <begin position="891"/>
        <end position="955"/>
    </location>
</feature>
<evidence type="ECO:0000256" key="1">
    <source>
        <dbReference type="SAM" id="MobiDB-lite"/>
    </source>
</evidence>
<proteinExistence type="predicted"/>
<feature type="compositionally biased region" description="Acidic residues" evidence="1">
    <location>
        <begin position="913"/>
        <end position="925"/>
    </location>
</feature>
<gene>
    <name evidence="2" type="ORF">XAT740_LOCUS53351</name>
</gene>
<dbReference type="PANTHER" id="PTHR31424">
    <property type="entry name" value="PROTEIN CBG23806"/>
    <property type="match status" value="1"/>
</dbReference>
<dbReference type="Proteomes" id="UP000663828">
    <property type="component" value="Unassembled WGS sequence"/>
</dbReference>
<reference evidence="2" key="1">
    <citation type="submission" date="2021-02" db="EMBL/GenBank/DDBJ databases">
        <authorList>
            <person name="Nowell W R."/>
        </authorList>
    </citation>
    <scope>NUCLEOTIDE SEQUENCE</scope>
</reference>
<dbReference type="AlphaFoldDB" id="A0A816DSE6"/>
<comment type="caution">
    <text evidence="2">The sequence shown here is derived from an EMBL/GenBank/DDBJ whole genome shotgun (WGS) entry which is preliminary data.</text>
</comment>
<feature type="compositionally biased region" description="Acidic residues" evidence="1">
    <location>
        <begin position="937"/>
        <end position="947"/>
    </location>
</feature>
<accession>A0A816DSE6</accession>
<organism evidence="2 3">
    <name type="scientific">Adineta ricciae</name>
    <name type="common">Rotifer</name>
    <dbReference type="NCBI Taxonomy" id="249248"/>
    <lineage>
        <taxon>Eukaryota</taxon>
        <taxon>Metazoa</taxon>
        <taxon>Spiralia</taxon>
        <taxon>Gnathifera</taxon>
        <taxon>Rotifera</taxon>
        <taxon>Eurotatoria</taxon>
        <taxon>Bdelloidea</taxon>
        <taxon>Adinetida</taxon>
        <taxon>Adinetidae</taxon>
        <taxon>Adineta</taxon>
    </lineage>
</organism>
<dbReference type="EMBL" id="CAJNOR010009113">
    <property type="protein sequence ID" value="CAF1641257.1"/>
    <property type="molecule type" value="Genomic_DNA"/>
</dbReference>
<sequence>MKNALKIGVDVSTYASLESLKDPGVIGEISKKVIDILEKKGQTARLSAVEKASINAVSLLLSKKKPRTSTFLSVYLTTNVLESLCDTVVPTVSSDDNGIESDNHESQNSSSDSHNRQISFSMRNEVIQVDATFEYLFDYFKYSLSKNSGSMNLEKIVYDICTYICFSRAQMFACVHAGGKSVIGILRPISNFSFIFKSIKSLTEVQSMKEFAQYRNKDDLSPILLIRETIEETDVFQFYPCSNVVEITLNNVFVKKTLSSFDILGTLDIDEISNLVRRCALIYDLKLDTSVFDEALKTKILFGCASSTCNSCVLTVATKAERVDEACSDVDQTLANDSPTFSEEEIDAIVGRTYTTRGVKRSYEEDPIVVEPNRNMYRHNKMMKDKRDLLHLKDTHYLTDSALKAIVQYVQSKKKLFSIKEIERLRKRTNSKFPIIHTKTSAYVRFEYAVRAAIFVARKYEHKLDQFDMLNIRFNMDGTLIGNKHIVAISINCIEGGNQCQAAKNLIPLGLFEVQKENTELLRQTLPLEFVNDIKSVKYISIGAKNISTRVRLGGDLMNAVYVYGLAGFSSNYPCIFCTQHKDDLHVTDDTEYDKTVTEGKGKNKQTVTIHVGSTSYHDSTKRARSLAEQTLCLAKNTNELGYKCEPLFGDLFDYQDYCVDTLHMKLRVFDVILKDILTYASRTGKYGAEHVAIIERKIKILNQHCERTVGKRFFFQIETDDKNKTISSHGKLSGHLQDLFFVDSFPYDDILNDDIAKSARIVVNKFKEILVEVKHTSMRRKGVLKRLSLEFVKEFRQSGLRTTVTPYIHIIGNHLFEFDEFNNLGDYNMQGVEKNNDLLSRLYFSSTNPAKNPLLTMLQKLFRMLEMNFQDEKEREAMARFARTGVYDFAEEDSSESESRSEDHSSSLSENEGADEQSESESEETISTSKRGVVDEVVDEVDDEIDSEKSEVWAPEKRFPIKVAPCSQNRFKSFRRS</sequence>
<dbReference type="PANTHER" id="PTHR31424:SF5">
    <property type="entry name" value="APPLE DOMAIN-CONTAINING PROTEIN"/>
    <property type="match status" value="1"/>
</dbReference>
<name>A0A816DSE6_ADIRI</name>
<feature type="compositionally biased region" description="Polar residues" evidence="1">
    <location>
        <begin position="106"/>
        <end position="115"/>
    </location>
</feature>